<dbReference type="SUPFAM" id="SSF53474">
    <property type="entry name" value="alpha/beta-Hydrolases"/>
    <property type="match status" value="1"/>
</dbReference>
<name>A0A2U1JSU6_9FLAO</name>
<dbReference type="InterPro" id="IPR029058">
    <property type="entry name" value="AB_hydrolase_fold"/>
</dbReference>
<dbReference type="GO" id="GO:0016787">
    <property type="term" value="F:hydrolase activity"/>
    <property type="evidence" value="ECO:0007669"/>
    <property type="project" value="UniProtKB-KW"/>
</dbReference>
<accession>A0A2U1JSU6</accession>
<dbReference type="PANTHER" id="PTHR43329">
    <property type="entry name" value="EPOXIDE HYDROLASE"/>
    <property type="match status" value="1"/>
</dbReference>
<gene>
    <name evidence="3" type="ORF">DB891_12640</name>
</gene>
<dbReference type="InterPro" id="IPR000073">
    <property type="entry name" value="AB_hydrolase_1"/>
</dbReference>
<dbReference type="OrthoDB" id="9773293at2"/>
<dbReference type="RefSeq" id="WP_116763941.1">
    <property type="nucleotide sequence ID" value="NZ_QCZH01000015.1"/>
</dbReference>
<dbReference type="AlphaFoldDB" id="A0A2U1JSU6"/>
<protein>
    <submittedName>
        <fullName evidence="3">Alpha/beta hydrolase</fullName>
    </submittedName>
</protein>
<evidence type="ECO:0000256" key="1">
    <source>
        <dbReference type="ARBA" id="ARBA00022801"/>
    </source>
</evidence>
<proteinExistence type="predicted"/>
<sequence length="287" mass="32789">MIVHKQLTLDHLTFDLRCAGDPSNELVILLHGFPETNHMWIPLMKDLSKKGLYCVAPNLRGYSPGAQPKGKKNYTLEQLGSDIVTISKALGKEKFHLIGHDWGACIGWHVAYEQPELVLSWSALSIPHLQGFGEALAKDPTQKKMSSYMQRFQIPWLPEYKIKKDNFAVLKRLWKNCTKEEIADYLSVFQKKGTVTAALNYYRENYKILKNATKTQILDDVDVPTLMIWGEDDFAIGSYGVERCKDYVTGDYTFIKVKGGHWLVQTNYNEVALAINNHLDKYRSSLN</sequence>
<keyword evidence="4" id="KW-1185">Reference proteome</keyword>
<comment type="caution">
    <text evidence="3">The sequence shown here is derived from an EMBL/GenBank/DDBJ whole genome shotgun (WGS) entry which is preliminary data.</text>
</comment>
<evidence type="ECO:0000259" key="2">
    <source>
        <dbReference type="Pfam" id="PF00561"/>
    </source>
</evidence>
<dbReference type="Proteomes" id="UP000245618">
    <property type="component" value="Unassembled WGS sequence"/>
</dbReference>
<dbReference type="PRINTS" id="PR00412">
    <property type="entry name" value="EPOXHYDRLASE"/>
</dbReference>
<reference evidence="3 4" key="1">
    <citation type="submission" date="2018-04" db="EMBL/GenBank/DDBJ databases">
        <title>Flavobacterium sp. nov., isolated from glacier ice.</title>
        <authorList>
            <person name="Liu Q."/>
            <person name="Xin Y.-H."/>
        </authorList>
    </citation>
    <scope>NUCLEOTIDE SEQUENCE [LARGE SCALE GENOMIC DNA]</scope>
    <source>
        <strain evidence="3 4">LB2P30</strain>
    </source>
</reference>
<feature type="domain" description="AB hydrolase-1" evidence="2">
    <location>
        <begin position="26"/>
        <end position="264"/>
    </location>
</feature>
<organism evidence="3 4">
    <name type="scientific">Flavobacterium laiguense</name>
    <dbReference type="NCBI Taxonomy" id="2169409"/>
    <lineage>
        <taxon>Bacteria</taxon>
        <taxon>Pseudomonadati</taxon>
        <taxon>Bacteroidota</taxon>
        <taxon>Flavobacteriia</taxon>
        <taxon>Flavobacteriales</taxon>
        <taxon>Flavobacteriaceae</taxon>
        <taxon>Flavobacterium</taxon>
    </lineage>
</organism>
<dbReference type="EMBL" id="QCZH01000015">
    <property type="protein sequence ID" value="PWA08241.1"/>
    <property type="molecule type" value="Genomic_DNA"/>
</dbReference>
<dbReference type="Pfam" id="PF00561">
    <property type="entry name" value="Abhydrolase_1"/>
    <property type="match status" value="1"/>
</dbReference>
<dbReference type="InterPro" id="IPR000639">
    <property type="entry name" value="Epox_hydrolase-like"/>
</dbReference>
<evidence type="ECO:0000313" key="3">
    <source>
        <dbReference type="EMBL" id="PWA08241.1"/>
    </source>
</evidence>
<keyword evidence="1 3" id="KW-0378">Hydrolase</keyword>
<evidence type="ECO:0000313" key="4">
    <source>
        <dbReference type="Proteomes" id="UP000245618"/>
    </source>
</evidence>
<dbReference type="Gene3D" id="3.40.50.1820">
    <property type="entry name" value="alpha/beta hydrolase"/>
    <property type="match status" value="1"/>
</dbReference>